<reference evidence="1 2" key="1">
    <citation type="submission" date="2018-06" db="EMBL/GenBank/DDBJ databases">
        <title>Comparative genomics reveals the genomic features of Rhizophagus irregularis, R. cerebriforme, R. diaphanum and Gigaspora rosea, and their symbiotic lifestyle signature.</title>
        <authorList>
            <person name="Morin E."/>
            <person name="San Clemente H."/>
            <person name="Chen E.C.H."/>
            <person name="De La Providencia I."/>
            <person name="Hainaut M."/>
            <person name="Kuo A."/>
            <person name="Kohler A."/>
            <person name="Murat C."/>
            <person name="Tang N."/>
            <person name="Roy S."/>
            <person name="Loubradou J."/>
            <person name="Henrissat B."/>
            <person name="Grigoriev I.V."/>
            <person name="Corradi N."/>
            <person name="Roux C."/>
            <person name="Martin F.M."/>
        </authorList>
    </citation>
    <scope>NUCLEOTIDE SEQUENCE [LARGE SCALE GENOMIC DNA]</scope>
    <source>
        <strain evidence="1 2">DAOM 194757</strain>
    </source>
</reference>
<dbReference type="Proteomes" id="UP000266673">
    <property type="component" value="Unassembled WGS sequence"/>
</dbReference>
<proteinExistence type="predicted"/>
<sequence>MFCENDNQYSVPNQTLKGNRLQKHFKVVEEINLLKEEILQSMSTLTNSQNQIIISSGMTMKH</sequence>
<organism evidence="1 2">
    <name type="scientific">Gigaspora rosea</name>
    <dbReference type="NCBI Taxonomy" id="44941"/>
    <lineage>
        <taxon>Eukaryota</taxon>
        <taxon>Fungi</taxon>
        <taxon>Fungi incertae sedis</taxon>
        <taxon>Mucoromycota</taxon>
        <taxon>Glomeromycotina</taxon>
        <taxon>Glomeromycetes</taxon>
        <taxon>Diversisporales</taxon>
        <taxon>Gigasporaceae</taxon>
        <taxon>Gigaspora</taxon>
    </lineage>
</organism>
<dbReference type="AlphaFoldDB" id="A0A397W3S3"/>
<gene>
    <name evidence="1" type="ORF">C2G38_2056811</name>
</gene>
<name>A0A397W3S3_9GLOM</name>
<keyword evidence="2" id="KW-1185">Reference proteome</keyword>
<accession>A0A397W3S3</accession>
<evidence type="ECO:0000313" key="1">
    <source>
        <dbReference type="EMBL" id="RIB29390.1"/>
    </source>
</evidence>
<protein>
    <submittedName>
        <fullName evidence="1">Uncharacterized protein</fullName>
    </submittedName>
</protein>
<evidence type="ECO:0000313" key="2">
    <source>
        <dbReference type="Proteomes" id="UP000266673"/>
    </source>
</evidence>
<comment type="caution">
    <text evidence="1">The sequence shown here is derived from an EMBL/GenBank/DDBJ whole genome shotgun (WGS) entry which is preliminary data.</text>
</comment>
<dbReference type="EMBL" id="QKWP01000039">
    <property type="protein sequence ID" value="RIB29390.1"/>
    <property type="molecule type" value="Genomic_DNA"/>
</dbReference>